<feature type="coiled-coil region" evidence="2">
    <location>
        <begin position="108"/>
        <end position="135"/>
    </location>
</feature>
<dbReference type="OrthoDB" id="9779630at2"/>
<evidence type="ECO:0000256" key="2">
    <source>
        <dbReference type="SAM" id="Coils"/>
    </source>
</evidence>
<dbReference type="InterPro" id="IPR007157">
    <property type="entry name" value="PspA_VIPP1"/>
</dbReference>
<evidence type="ECO:0000313" key="3">
    <source>
        <dbReference type="EMBL" id="ACK70054.1"/>
    </source>
</evidence>
<accession>B7K9T6</accession>
<dbReference type="HOGENOM" id="CLU_056466_3_2_3"/>
<dbReference type="STRING" id="65393.PCC7424_1615"/>
<name>B7K9T6_GLOC7</name>
<dbReference type="RefSeq" id="WP_012598998.1">
    <property type="nucleotide sequence ID" value="NC_011729.1"/>
</dbReference>
<comment type="similarity">
    <text evidence="1">Belongs to the PspA/Vipp/IM30 family.</text>
</comment>
<evidence type="ECO:0000256" key="1">
    <source>
        <dbReference type="ARBA" id="ARBA00043985"/>
    </source>
</evidence>
<gene>
    <name evidence="3" type="ordered locus">PCC7424_1615</name>
</gene>
<dbReference type="KEGG" id="cyc:PCC7424_1615"/>
<evidence type="ECO:0000313" key="4">
    <source>
        <dbReference type="Proteomes" id="UP000002384"/>
    </source>
</evidence>
<dbReference type="Pfam" id="PF04012">
    <property type="entry name" value="PspA_IM30"/>
    <property type="match status" value="1"/>
</dbReference>
<keyword evidence="4" id="KW-1185">Reference proteome</keyword>
<dbReference type="Proteomes" id="UP000002384">
    <property type="component" value="Chromosome"/>
</dbReference>
<dbReference type="eggNOG" id="COG1842">
    <property type="taxonomic scope" value="Bacteria"/>
</dbReference>
<sequence length="225" mass="26044">MGWLEHLGRAVRANINSLIQEAEDPEKILEEMILNLEQELIRMRQGLAEAIATLKRTERESQKHYSLAQTWHDRAQLALTQNNETLARQALFKWQNYQHQAETVQNQLEPHRQIINKLKKELLELEKKYTEAKAKKSLYLARLRAAMASKKMNEILGNFNNGSASTVFERIETKILELESHSELMSTDDPLERQFSALEGDKKIEAELIKMKAQQGGGQDKTEKY</sequence>
<keyword evidence="2" id="KW-0175">Coiled coil</keyword>
<dbReference type="PANTHER" id="PTHR31088:SF6">
    <property type="entry name" value="PHAGE SHOCK PROTEIN A"/>
    <property type="match status" value="1"/>
</dbReference>
<protein>
    <submittedName>
        <fullName evidence="3">Phage shock protein A, PspA</fullName>
    </submittedName>
</protein>
<dbReference type="AlphaFoldDB" id="B7K9T6"/>
<organism evidence="3 4">
    <name type="scientific">Gloeothece citriformis (strain PCC 7424)</name>
    <name type="common">Cyanothece sp. (strain PCC 7424)</name>
    <dbReference type="NCBI Taxonomy" id="65393"/>
    <lineage>
        <taxon>Bacteria</taxon>
        <taxon>Bacillati</taxon>
        <taxon>Cyanobacteriota</taxon>
        <taxon>Cyanophyceae</taxon>
        <taxon>Oscillatoriophycideae</taxon>
        <taxon>Chroococcales</taxon>
        <taxon>Aphanothecaceae</taxon>
        <taxon>Gloeothece</taxon>
        <taxon>Gloeothece citriformis</taxon>
    </lineage>
</organism>
<proteinExistence type="inferred from homology"/>
<dbReference type="PANTHER" id="PTHR31088">
    <property type="entry name" value="MEMBRANE-ASSOCIATED PROTEIN VIPP1, CHLOROPLASTIC"/>
    <property type="match status" value="1"/>
</dbReference>
<dbReference type="EMBL" id="CP001291">
    <property type="protein sequence ID" value="ACK70054.1"/>
    <property type="molecule type" value="Genomic_DNA"/>
</dbReference>
<reference evidence="4" key="1">
    <citation type="journal article" date="2011" name="MBio">
        <title>Novel metabolic attributes of the genus Cyanothece, comprising a group of unicellular nitrogen-fixing Cyanobacteria.</title>
        <authorList>
            <person name="Bandyopadhyay A."/>
            <person name="Elvitigala T."/>
            <person name="Welsh E."/>
            <person name="Stockel J."/>
            <person name="Liberton M."/>
            <person name="Min H."/>
            <person name="Sherman L.A."/>
            <person name="Pakrasi H.B."/>
        </authorList>
    </citation>
    <scope>NUCLEOTIDE SEQUENCE [LARGE SCALE GENOMIC DNA]</scope>
    <source>
        <strain evidence="4">PCC 7424</strain>
    </source>
</reference>